<evidence type="ECO:0000259" key="2">
    <source>
        <dbReference type="PROSITE" id="PS50203"/>
    </source>
</evidence>
<dbReference type="InterPro" id="IPR036213">
    <property type="entry name" value="Calpain_III_sf"/>
</dbReference>
<dbReference type="Gene3D" id="3.90.70.10">
    <property type="entry name" value="Cysteine proteinases"/>
    <property type="match status" value="1"/>
</dbReference>
<proteinExistence type="predicted"/>
<comment type="caution">
    <text evidence="1">Lacks conserved residue(s) required for the propagation of feature annotation.</text>
</comment>
<protein>
    <submittedName>
        <fullName evidence="3">Uncharacterized protein TCIL3000_1_1190</fullName>
    </submittedName>
</protein>
<dbReference type="GO" id="GO:0006508">
    <property type="term" value="P:proteolysis"/>
    <property type="evidence" value="ECO:0007669"/>
    <property type="project" value="InterPro"/>
</dbReference>
<feature type="domain" description="Calpain catalytic" evidence="2">
    <location>
        <begin position="1"/>
        <end position="69"/>
    </location>
</feature>
<dbReference type="GO" id="GO:0004198">
    <property type="term" value="F:calcium-dependent cysteine-type endopeptidase activity"/>
    <property type="evidence" value="ECO:0007669"/>
    <property type="project" value="InterPro"/>
</dbReference>
<dbReference type="VEuPathDB" id="TriTrypDB:TcIL3000_1_1190"/>
<gene>
    <name evidence="3" type="ORF">TCIL3000_1_1190</name>
</gene>
<dbReference type="SUPFAM" id="SSF54001">
    <property type="entry name" value="Cysteine proteinases"/>
    <property type="match status" value="1"/>
</dbReference>
<name>G0UJ01_TRYCI</name>
<sequence>VFLLLLRNPWFRCCDYEWGGVWKKGGDKWKQFPQVTEAFNELSGGNDLICMEWWEVLNLFAGCGVCFAQEPMNDYRIRGCFKQCVPSVCLQISVRTPVALCFSLLQEDCRGTARAEFSSIMLSVAHGNGDPYYMAVELNSGFDADHPTPLFSFFEARETSMFCELLPENSPYLVVPRIISQSQELSYVLGIHSPVEIGTAQSPISVAFRTLHPSSGVFANCRRFEACSTSCEAEFQARATDQFFPDIYFGSGIQLL</sequence>
<dbReference type="EMBL" id="HE575314">
    <property type="protein sequence ID" value="CCC89351.1"/>
    <property type="molecule type" value="Genomic_DNA"/>
</dbReference>
<dbReference type="SUPFAM" id="SSF49758">
    <property type="entry name" value="Calpain large subunit, middle domain (domain III)"/>
    <property type="match status" value="1"/>
</dbReference>
<evidence type="ECO:0000256" key="1">
    <source>
        <dbReference type="PROSITE-ProRule" id="PRU00239"/>
    </source>
</evidence>
<evidence type="ECO:0000313" key="3">
    <source>
        <dbReference type="EMBL" id="CCC89351.1"/>
    </source>
</evidence>
<accession>G0UJ01</accession>
<dbReference type="AlphaFoldDB" id="G0UJ01"/>
<dbReference type="PROSITE" id="PS50203">
    <property type="entry name" value="CALPAIN_CAT"/>
    <property type="match status" value="1"/>
</dbReference>
<feature type="non-terminal residue" evidence="3">
    <location>
        <position position="1"/>
    </location>
</feature>
<reference evidence="3" key="1">
    <citation type="journal article" date="2012" name="Proc. Natl. Acad. Sci. U.S.A.">
        <title>Antigenic diversity is generated by distinct evolutionary mechanisms in African trypanosome species.</title>
        <authorList>
            <person name="Jackson A.P."/>
            <person name="Berry A."/>
            <person name="Aslett M."/>
            <person name="Allison H.C."/>
            <person name="Burton P."/>
            <person name="Vavrova-Anderson J."/>
            <person name="Brown R."/>
            <person name="Browne H."/>
            <person name="Corton N."/>
            <person name="Hauser H."/>
            <person name="Gamble J."/>
            <person name="Gilderthorp R."/>
            <person name="Marcello L."/>
            <person name="McQuillan J."/>
            <person name="Otto T.D."/>
            <person name="Quail M.A."/>
            <person name="Sanders M.J."/>
            <person name="van Tonder A."/>
            <person name="Ginger M.L."/>
            <person name="Field M.C."/>
            <person name="Barry J.D."/>
            <person name="Hertz-Fowler C."/>
            <person name="Berriman M."/>
        </authorList>
    </citation>
    <scope>NUCLEOTIDE SEQUENCE</scope>
    <source>
        <strain evidence="3">IL3000</strain>
    </source>
</reference>
<organism evidence="3">
    <name type="scientific">Trypanosoma congolense (strain IL3000)</name>
    <dbReference type="NCBI Taxonomy" id="1068625"/>
    <lineage>
        <taxon>Eukaryota</taxon>
        <taxon>Discoba</taxon>
        <taxon>Euglenozoa</taxon>
        <taxon>Kinetoplastea</taxon>
        <taxon>Metakinetoplastina</taxon>
        <taxon>Trypanosomatida</taxon>
        <taxon>Trypanosomatidae</taxon>
        <taxon>Trypanosoma</taxon>
        <taxon>Nannomonas</taxon>
    </lineage>
</organism>
<dbReference type="InterPro" id="IPR001300">
    <property type="entry name" value="Peptidase_C2_calpain_cat"/>
</dbReference>
<dbReference type="InterPro" id="IPR038765">
    <property type="entry name" value="Papain-like_cys_pep_sf"/>
</dbReference>